<keyword evidence="1" id="KW-0812">Transmembrane</keyword>
<evidence type="ECO:0000313" key="2">
    <source>
        <dbReference type="EMBL" id="WYJ84990.1"/>
    </source>
</evidence>
<accession>A0ABZ2T122</accession>
<proteinExistence type="predicted"/>
<feature type="transmembrane region" description="Helical" evidence="1">
    <location>
        <begin position="38"/>
        <end position="69"/>
    </location>
</feature>
<sequence>MYGVLVLFLLFIPNLLSNIVYGYPNTFLSKLLENFPGYYLPITVGSNVFTPLQYIISLITIFVLFAAVFKKSLRVEP</sequence>
<evidence type="ECO:0000313" key="3">
    <source>
        <dbReference type="Proteomes" id="UP000195080"/>
    </source>
</evidence>
<keyword evidence="1" id="KW-0472">Membrane</keyword>
<gene>
    <name evidence="2" type="ORF">A5866_000048</name>
</gene>
<dbReference type="Proteomes" id="UP000195080">
    <property type="component" value="Chromosome"/>
</dbReference>
<dbReference type="EMBL" id="CP147248">
    <property type="protein sequence ID" value="WYJ84990.1"/>
    <property type="molecule type" value="Genomic_DNA"/>
</dbReference>
<reference evidence="3" key="1">
    <citation type="submission" date="2017-05" db="EMBL/GenBank/DDBJ databases">
        <title>The Genome Sequence of EEnterococcus faecalis 9F2_4866.</title>
        <authorList>
            <consortium name="The Broad Institute Genomics Platform"/>
            <consortium name="The Broad Institute Genomic Center for Infectious Diseases"/>
            <person name="Earl A."/>
            <person name="Manson A."/>
            <person name="Schwartman J."/>
            <person name="Gilmore M."/>
            <person name="Abouelleil A."/>
            <person name="Cao P."/>
            <person name="Chapman S."/>
            <person name="Cusick C."/>
            <person name="Shea T."/>
            <person name="Young S."/>
            <person name="Neafsey D."/>
            <person name="Nusbaum C."/>
            <person name="Birren B."/>
        </authorList>
    </citation>
    <scope>NUCLEOTIDE SEQUENCE [LARGE SCALE GENOMIC DNA]</scope>
    <source>
        <strain evidence="3">12C11_DIV0727</strain>
    </source>
</reference>
<name>A0ABZ2T122_9ENTE</name>
<keyword evidence="1" id="KW-1133">Transmembrane helix</keyword>
<protein>
    <submittedName>
        <fullName evidence="2">Uncharacterized protein</fullName>
    </submittedName>
</protein>
<evidence type="ECO:0000256" key="1">
    <source>
        <dbReference type="SAM" id="Phobius"/>
    </source>
</evidence>
<organism evidence="2 3">
    <name type="scientific">Candidatus Enterococcus lemimoniae</name>
    <dbReference type="NCBI Taxonomy" id="1834167"/>
    <lineage>
        <taxon>Bacteria</taxon>
        <taxon>Bacillati</taxon>
        <taxon>Bacillota</taxon>
        <taxon>Bacilli</taxon>
        <taxon>Lactobacillales</taxon>
        <taxon>Enterococcaceae</taxon>
        <taxon>Enterococcus</taxon>
    </lineage>
</organism>
<keyword evidence="3" id="KW-1185">Reference proteome</keyword>